<gene>
    <name evidence="4" type="ORF">DCL06_00685</name>
</gene>
<evidence type="ECO:0000256" key="2">
    <source>
        <dbReference type="ARBA" id="ARBA00022679"/>
    </source>
</evidence>
<dbReference type="Gene3D" id="2.115.10.20">
    <property type="entry name" value="Glycosyl hydrolase domain, family 43"/>
    <property type="match status" value="1"/>
</dbReference>
<organism evidence="4 5">
    <name type="scientific">Corynebacterium variabile</name>
    <dbReference type="NCBI Taxonomy" id="1727"/>
    <lineage>
        <taxon>Bacteria</taxon>
        <taxon>Bacillati</taxon>
        <taxon>Actinomycetota</taxon>
        <taxon>Actinomycetes</taxon>
        <taxon>Mycobacteriales</taxon>
        <taxon>Corynebacteriaceae</taxon>
        <taxon>Corynebacterium</taxon>
    </lineage>
</organism>
<dbReference type="GO" id="GO:0016757">
    <property type="term" value="F:glycosyltransferase activity"/>
    <property type="evidence" value="ECO:0007669"/>
    <property type="project" value="UniProtKB-KW"/>
</dbReference>
<dbReference type="PANTHER" id="PTHR34106:SF5">
    <property type="entry name" value="GLYCOSIDASE"/>
    <property type="match status" value="1"/>
</dbReference>
<comment type="similarity">
    <text evidence="3">Belongs to the glycosyl hydrolase 130 family.</text>
</comment>
<keyword evidence="1" id="KW-0328">Glycosyltransferase</keyword>
<dbReference type="PANTHER" id="PTHR34106">
    <property type="entry name" value="GLYCOSIDASE"/>
    <property type="match status" value="1"/>
</dbReference>
<evidence type="ECO:0000256" key="3">
    <source>
        <dbReference type="ARBA" id="ARBA00024356"/>
    </source>
</evidence>
<name>A0A3B9QRR4_9CORY</name>
<accession>A0A3B9QRR4</accession>
<dbReference type="EMBL" id="DMDD01000022">
    <property type="protein sequence ID" value="HAF71665.1"/>
    <property type="molecule type" value="Genomic_DNA"/>
</dbReference>
<sequence length="364" mass="39192">MSSPIPNTTTTAPAVPFALTRVGTLMRPSGDPLEVDGVLNPATVWTPDGQLHLLPRLVAAGNVSRIGRARVLVEGGVPVDVVREGIVLAPDRGWEHGTHHGGVEDPRNTWIPAIGLNVMTYVAFGPLGPHPALAVSADGLSWTRLGPLLFGYEDDLDTDLNLFPNKDVVFLPEPVRGPDGRPSLAVLHRPMWDLTFVRPDDAPPLPAGVEDARPTIWISYVAVEDVQRDLRALTRVFGHRQVTTPAFPWEESKIGAGPAPIRVEEGWLLIHHGVTGAIEGSAFTPQQSVRYEAGAMILDADDPSRVIARTPAPLLSPETGEETEGTVSNVVFPTAIERIEGEDYVFYGMADSAIGVARLDRVQA</sequence>
<dbReference type="AlphaFoldDB" id="A0A3B9QRR4"/>
<evidence type="ECO:0000313" key="5">
    <source>
        <dbReference type="Proteomes" id="UP000260925"/>
    </source>
</evidence>
<comment type="caution">
    <text evidence="4">The sequence shown here is derived from an EMBL/GenBank/DDBJ whole genome shotgun (WGS) entry which is preliminary data.</text>
</comment>
<dbReference type="InterPro" id="IPR023296">
    <property type="entry name" value="Glyco_hydro_beta-prop_sf"/>
</dbReference>
<keyword evidence="4" id="KW-0326">Glycosidase</keyword>
<evidence type="ECO:0000256" key="1">
    <source>
        <dbReference type="ARBA" id="ARBA00022676"/>
    </source>
</evidence>
<dbReference type="Pfam" id="PF04041">
    <property type="entry name" value="Glyco_hydro_130"/>
    <property type="match status" value="1"/>
</dbReference>
<proteinExistence type="inferred from homology"/>
<protein>
    <submittedName>
        <fullName evidence="4">Glycosidase</fullName>
    </submittedName>
</protein>
<dbReference type="Proteomes" id="UP000260925">
    <property type="component" value="Unassembled WGS sequence"/>
</dbReference>
<keyword evidence="4" id="KW-0378">Hydrolase</keyword>
<dbReference type="GO" id="GO:0016798">
    <property type="term" value="F:hydrolase activity, acting on glycosyl bonds"/>
    <property type="evidence" value="ECO:0007669"/>
    <property type="project" value="UniProtKB-KW"/>
</dbReference>
<dbReference type="SUPFAM" id="SSF75005">
    <property type="entry name" value="Arabinanase/levansucrase/invertase"/>
    <property type="match status" value="1"/>
</dbReference>
<reference evidence="4 5" key="1">
    <citation type="journal article" date="2018" name="Nat. Biotechnol.">
        <title>A standardized bacterial taxonomy based on genome phylogeny substantially revises the tree of life.</title>
        <authorList>
            <person name="Parks D.H."/>
            <person name="Chuvochina M."/>
            <person name="Waite D.W."/>
            <person name="Rinke C."/>
            <person name="Skarshewski A."/>
            <person name="Chaumeil P.A."/>
            <person name="Hugenholtz P."/>
        </authorList>
    </citation>
    <scope>NUCLEOTIDE SEQUENCE [LARGE SCALE GENOMIC DNA]</scope>
    <source>
        <strain evidence="4">UBA9851</strain>
    </source>
</reference>
<evidence type="ECO:0000313" key="4">
    <source>
        <dbReference type="EMBL" id="HAF71665.1"/>
    </source>
</evidence>
<keyword evidence="2" id="KW-0808">Transferase</keyword>
<dbReference type="InterPro" id="IPR007184">
    <property type="entry name" value="Mannoside_phosphorylase"/>
</dbReference>